<dbReference type="Pfam" id="PF05368">
    <property type="entry name" value="NmrA"/>
    <property type="match status" value="1"/>
</dbReference>
<dbReference type="AlphaFoldDB" id="A0A8H4QTC7"/>
<evidence type="ECO:0000313" key="4">
    <source>
        <dbReference type="EMBL" id="KAF4617014.1"/>
    </source>
</evidence>
<dbReference type="InterPro" id="IPR051609">
    <property type="entry name" value="NmrA/Isoflavone_reductase-like"/>
</dbReference>
<name>A0A8H4QTC7_9HELO</name>
<dbReference type="PANTHER" id="PTHR47706">
    <property type="entry name" value="NMRA-LIKE FAMILY PROTEIN"/>
    <property type="match status" value="1"/>
</dbReference>
<dbReference type="OrthoDB" id="9974981at2759"/>
<dbReference type="EMBL" id="JAAMPI010002221">
    <property type="protein sequence ID" value="KAF4617014.1"/>
    <property type="molecule type" value="Genomic_DNA"/>
</dbReference>
<evidence type="ECO:0000259" key="3">
    <source>
        <dbReference type="Pfam" id="PF05368"/>
    </source>
</evidence>
<dbReference type="InterPro" id="IPR008030">
    <property type="entry name" value="NmrA-like"/>
</dbReference>
<sequence>MAIKNVAIAGATGTLGAALVKALLASNQFTITALIRRDSTTQTPLPASVHLRTVDYSSSSTLISALKGQDAVISALSHAYTGYLADQRALLDASVAVGVQRFIPSEFGSDTLNAKSAPLPIFAHKKTAQTYMKELAGQGKITYTMVMNGPFLDFGLNHGFLGLNLKEKKYSYVDGGVAKFSTSTLATVGKAVVGVLSKPGETKNRAVYIQDIAFTLKELFVLGKKALGEEGWTEVDGGSTAENEKSAYEKLAKGQKDMSVIVNFLMSAIFREGYGGHFQKLDNELLGIEELKESDVVALIKEIAASQAAAA</sequence>
<dbReference type="Gene3D" id="3.40.50.720">
    <property type="entry name" value="NAD(P)-binding Rossmann-like Domain"/>
    <property type="match status" value="1"/>
</dbReference>
<protein>
    <recommendedName>
        <fullName evidence="3">NmrA-like domain-containing protein</fullName>
    </recommendedName>
</protein>
<accession>A0A8H4QTC7</accession>
<keyword evidence="5" id="KW-1185">Reference proteome</keyword>
<dbReference type="Gene3D" id="3.90.25.10">
    <property type="entry name" value="UDP-galactose 4-epimerase, domain 1"/>
    <property type="match status" value="1"/>
</dbReference>
<evidence type="ECO:0000313" key="5">
    <source>
        <dbReference type="Proteomes" id="UP000566819"/>
    </source>
</evidence>
<dbReference type="InterPro" id="IPR045312">
    <property type="entry name" value="PCBER-like"/>
</dbReference>
<gene>
    <name evidence="4" type="ORF">G7Y89_g15134</name>
</gene>
<evidence type="ECO:0000256" key="2">
    <source>
        <dbReference type="ARBA" id="ARBA00023002"/>
    </source>
</evidence>
<evidence type="ECO:0000256" key="1">
    <source>
        <dbReference type="ARBA" id="ARBA00022857"/>
    </source>
</evidence>
<dbReference type="Proteomes" id="UP000566819">
    <property type="component" value="Unassembled WGS sequence"/>
</dbReference>
<feature type="domain" description="NmrA-like" evidence="3">
    <location>
        <begin position="4"/>
        <end position="229"/>
    </location>
</feature>
<proteinExistence type="predicted"/>
<dbReference type="SUPFAM" id="SSF51735">
    <property type="entry name" value="NAD(P)-binding Rossmann-fold domains"/>
    <property type="match status" value="1"/>
</dbReference>
<comment type="caution">
    <text evidence="4">The sequence shown here is derived from an EMBL/GenBank/DDBJ whole genome shotgun (WGS) entry which is preliminary data.</text>
</comment>
<dbReference type="PANTHER" id="PTHR47706:SF1">
    <property type="entry name" value="CIPA-LIKE, PUTATIVE (AFU_ORTHOLOGUE AFUA_1G12460)-RELATED"/>
    <property type="match status" value="1"/>
</dbReference>
<dbReference type="CDD" id="cd05259">
    <property type="entry name" value="PCBER_SDR_a"/>
    <property type="match status" value="1"/>
</dbReference>
<organism evidence="4 5">
    <name type="scientific">Cudoniella acicularis</name>
    <dbReference type="NCBI Taxonomy" id="354080"/>
    <lineage>
        <taxon>Eukaryota</taxon>
        <taxon>Fungi</taxon>
        <taxon>Dikarya</taxon>
        <taxon>Ascomycota</taxon>
        <taxon>Pezizomycotina</taxon>
        <taxon>Leotiomycetes</taxon>
        <taxon>Helotiales</taxon>
        <taxon>Tricladiaceae</taxon>
        <taxon>Cudoniella</taxon>
    </lineage>
</organism>
<keyword evidence="2" id="KW-0560">Oxidoreductase</keyword>
<reference evidence="4 5" key="1">
    <citation type="submission" date="2020-03" db="EMBL/GenBank/DDBJ databases">
        <title>Draft Genome Sequence of Cudoniella acicularis.</title>
        <authorList>
            <person name="Buettner E."/>
            <person name="Kellner H."/>
        </authorList>
    </citation>
    <scope>NUCLEOTIDE SEQUENCE [LARGE SCALE GENOMIC DNA]</scope>
    <source>
        <strain evidence="4 5">DSM 108380</strain>
    </source>
</reference>
<dbReference type="GO" id="GO:0016491">
    <property type="term" value="F:oxidoreductase activity"/>
    <property type="evidence" value="ECO:0007669"/>
    <property type="project" value="UniProtKB-KW"/>
</dbReference>
<keyword evidence="1" id="KW-0521">NADP</keyword>
<dbReference type="InterPro" id="IPR036291">
    <property type="entry name" value="NAD(P)-bd_dom_sf"/>
</dbReference>